<keyword evidence="4" id="KW-0342">GTP-binding</keyword>
<evidence type="ECO:0000256" key="3">
    <source>
        <dbReference type="ARBA" id="ARBA00022917"/>
    </source>
</evidence>
<evidence type="ECO:0000259" key="5">
    <source>
        <dbReference type="Pfam" id="PF03143"/>
    </source>
</evidence>
<evidence type="ECO:0000313" key="6">
    <source>
        <dbReference type="EMBL" id="EMC84347.1"/>
    </source>
</evidence>
<dbReference type="InterPro" id="IPR004160">
    <property type="entry name" value="Transl_elong_EFTu/EF1A_C"/>
</dbReference>
<keyword evidence="2 6" id="KW-0251">Elongation factor</keyword>
<dbReference type="Gene3D" id="2.40.30.10">
    <property type="entry name" value="Translation factors"/>
    <property type="match status" value="1"/>
</dbReference>
<name>R7VRN9_COLLI</name>
<keyword evidence="1" id="KW-0547">Nucleotide-binding</keyword>
<sequence length="65" mass="7045">MVLGAPGTLRAHGHVEAQVYVLSPQEGGRHKPFVANYSPVMFSQTWDIACRVLLPPGKVPPHSDP</sequence>
<gene>
    <name evidence="6" type="ORF">A306_07375</name>
</gene>
<dbReference type="InterPro" id="IPR009001">
    <property type="entry name" value="Transl_elong_EF1A/Init_IF2_C"/>
</dbReference>
<dbReference type="Pfam" id="PF03143">
    <property type="entry name" value="GTP_EFTU_D3"/>
    <property type="match status" value="1"/>
</dbReference>
<evidence type="ECO:0000256" key="4">
    <source>
        <dbReference type="ARBA" id="ARBA00023134"/>
    </source>
</evidence>
<keyword evidence="3" id="KW-0648">Protein biosynthesis</keyword>
<organism evidence="6">
    <name type="scientific">Columba livia</name>
    <name type="common">Rock dove</name>
    <dbReference type="NCBI Taxonomy" id="8932"/>
    <lineage>
        <taxon>Eukaryota</taxon>
        <taxon>Metazoa</taxon>
        <taxon>Chordata</taxon>
        <taxon>Craniata</taxon>
        <taxon>Vertebrata</taxon>
        <taxon>Euteleostomi</taxon>
        <taxon>Archelosauria</taxon>
        <taxon>Archosauria</taxon>
        <taxon>Dinosauria</taxon>
        <taxon>Saurischia</taxon>
        <taxon>Theropoda</taxon>
        <taxon>Coelurosauria</taxon>
        <taxon>Aves</taxon>
        <taxon>Neognathae</taxon>
        <taxon>Neoaves</taxon>
        <taxon>Columbimorphae</taxon>
        <taxon>Columbiformes</taxon>
        <taxon>Columbidae</taxon>
        <taxon>Columba</taxon>
    </lineage>
</organism>
<dbReference type="GO" id="GO:0005525">
    <property type="term" value="F:GTP binding"/>
    <property type="evidence" value="ECO:0007669"/>
    <property type="project" value="UniProtKB-KW"/>
</dbReference>
<dbReference type="GO" id="GO:0003746">
    <property type="term" value="F:translation elongation factor activity"/>
    <property type="evidence" value="ECO:0007669"/>
    <property type="project" value="UniProtKB-KW"/>
</dbReference>
<proteinExistence type="predicted"/>
<feature type="domain" description="Translation elongation factor EFTu/EF1A C-terminal" evidence="5">
    <location>
        <begin position="10"/>
        <end position="52"/>
    </location>
</feature>
<reference evidence="6" key="1">
    <citation type="journal article" date="2013" name="Science">
        <title>Genomic diversity and evolution of the head crest in the rock pigeon.</title>
        <authorList>
            <person name="Shapiro M.D."/>
            <person name="Kronenberg Z."/>
            <person name="Li C."/>
            <person name="Domyan E.T."/>
            <person name="Pan H."/>
            <person name="Campbell M."/>
            <person name="Tan H."/>
            <person name="Huff C.D."/>
            <person name="Hu H."/>
            <person name="Vickrey A.I."/>
            <person name="Nielsen S.C."/>
            <person name="Stringham S.A."/>
            <person name="Hu H."/>
            <person name="Willerslev E."/>
            <person name="Gilbert M.T."/>
            <person name="Yandell M."/>
            <person name="Zhang G."/>
            <person name="Wang J."/>
        </authorList>
    </citation>
    <scope>NUCLEOTIDE SEQUENCE [LARGE SCALE GENOMIC DNA]</scope>
    <source>
        <tissue evidence="6">Blood</tissue>
    </source>
</reference>
<dbReference type="AlphaFoldDB" id="R7VRN9"/>
<dbReference type="SUPFAM" id="SSF50465">
    <property type="entry name" value="EF-Tu/eEF-1alpha/eIF2-gamma C-terminal domain"/>
    <property type="match status" value="1"/>
</dbReference>
<protein>
    <submittedName>
        <fullName evidence="6">Elongation factor Tu, mitochondrial</fullName>
    </submittedName>
</protein>
<evidence type="ECO:0000256" key="2">
    <source>
        <dbReference type="ARBA" id="ARBA00022768"/>
    </source>
</evidence>
<evidence type="ECO:0000256" key="1">
    <source>
        <dbReference type="ARBA" id="ARBA00022741"/>
    </source>
</evidence>
<dbReference type="EMBL" id="KB378273">
    <property type="protein sequence ID" value="EMC84347.1"/>
    <property type="molecule type" value="Genomic_DNA"/>
</dbReference>
<accession>R7VRN9</accession>